<keyword evidence="3" id="KW-1185">Reference proteome</keyword>
<evidence type="ECO:0000313" key="2">
    <source>
        <dbReference type="EMBL" id="CAF1452815.1"/>
    </source>
</evidence>
<feature type="non-terminal residue" evidence="2">
    <location>
        <position position="1"/>
    </location>
</feature>
<feature type="compositionally biased region" description="Basic and acidic residues" evidence="1">
    <location>
        <begin position="30"/>
        <end position="45"/>
    </location>
</feature>
<name>A0A815PS93_ADIRI</name>
<organism evidence="2 3">
    <name type="scientific">Adineta ricciae</name>
    <name type="common">Rotifer</name>
    <dbReference type="NCBI Taxonomy" id="249248"/>
    <lineage>
        <taxon>Eukaryota</taxon>
        <taxon>Metazoa</taxon>
        <taxon>Spiralia</taxon>
        <taxon>Gnathifera</taxon>
        <taxon>Rotifera</taxon>
        <taxon>Eurotatoria</taxon>
        <taxon>Bdelloidea</taxon>
        <taxon>Adinetida</taxon>
        <taxon>Adinetidae</taxon>
        <taxon>Adineta</taxon>
    </lineage>
</organism>
<feature type="compositionally biased region" description="Polar residues" evidence="1">
    <location>
        <begin position="63"/>
        <end position="77"/>
    </location>
</feature>
<accession>A0A815PS93</accession>
<comment type="caution">
    <text evidence="2">The sequence shown here is derived from an EMBL/GenBank/DDBJ whole genome shotgun (WGS) entry which is preliminary data.</text>
</comment>
<dbReference type="Proteomes" id="UP000663828">
    <property type="component" value="Unassembled WGS sequence"/>
</dbReference>
<reference evidence="2" key="1">
    <citation type="submission" date="2021-02" db="EMBL/GenBank/DDBJ databases">
        <authorList>
            <person name="Nowell W R."/>
        </authorList>
    </citation>
    <scope>NUCLEOTIDE SEQUENCE</scope>
</reference>
<dbReference type="AlphaFoldDB" id="A0A815PS93"/>
<feature type="compositionally biased region" description="Basic residues" evidence="1">
    <location>
        <begin position="14"/>
        <end position="29"/>
    </location>
</feature>
<protein>
    <submittedName>
        <fullName evidence="2">Uncharacterized protein</fullName>
    </submittedName>
</protein>
<feature type="compositionally biased region" description="Polar residues" evidence="1">
    <location>
        <begin position="1"/>
        <end position="11"/>
    </location>
</feature>
<sequence length="77" mass="8585">MPSEILSTNESNGKRKIKNKAPKRLRRKNKPVENDTEKNETEHISTTDNGSLTTERSIPDNVPTVSSTSSITMDEIS</sequence>
<proteinExistence type="predicted"/>
<feature type="compositionally biased region" description="Polar residues" evidence="1">
    <location>
        <begin position="46"/>
        <end position="56"/>
    </location>
</feature>
<evidence type="ECO:0000256" key="1">
    <source>
        <dbReference type="SAM" id="MobiDB-lite"/>
    </source>
</evidence>
<gene>
    <name evidence="2" type="ORF">XAT740_LOCUS36977</name>
</gene>
<evidence type="ECO:0000313" key="3">
    <source>
        <dbReference type="Proteomes" id="UP000663828"/>
    </source>
</evidence>
<feature type="region of interest" description="Disordered" evidence="1">
    <location>
        <begin position="1"/>
        <end position="77"/>
    </location>
</feature>
<dbReference type="EMBL" id="CAJNOR010003842">
    <property type="protein sequence ID" value="CAF1452815.1"/>
    <property type="molecule type" value="Genomic_DNA"/>
</dbReference>